<reference evidence="2 3" key="1">
    <citation type="journal article" date="2018" name="Evol. Lett.">
        <title>Horizontal gene cluster transfer increased hallucinogenic mushroom diversity.</title>
        <authorList>
            <person name="Reynolds H.T."/>
            <person name="Vijayakumar V."/>
            <person name="Gluck-Thaler E."/>
            <person name="Korotkin H.B."/>
            <person name="Matheny P.B."/>
            <person name="Slot J.C."/>
        </authorList>
    </citation>
    <scope>NUCLEOTIDE SEQUENCE [LARGE SCALE GENOMIC DNA]</scope>
    <source>
        <strain evidence="2 3">2631</strain>
    </source>
</reference>
<protein>
    <submittedName>
        <fullName evidence="2">Uncharacterized protein</fullName>
    </submittedName>
</protein>
<keyword evidence="3" id="KW-1185">Reference proteome</keyword>
<dbReference type="Proteomes" id="UP000283269">
    <property type="component" value="Unassembled WGS sequence"/>
</dbReference>
<accession>A0A409WET6</accession>
<name>A0A409WET6_PSICY</name>
<feature type="compositionally biased region" description="Basic and acidic residues" evidence="1">
    <location>
        <begin position="244"/>
        <end position="273"/>
    </location>
</feature>
<organism evidence="2 3">
    <name type="scientific">Psilocybe cyanescens</name>
    <dbReference type="NCBI Taxonomy" id="93625"/>
    <lineage>
        <taxon>Eukaryota</taxon>
        <taxon>Fungi</taxon>
        <taxon>Dikarya</taxon>
        <taxon>Basidiomycota</taxon>
        <taxon>Agaricomycotina</taxon>
        <taxon>Agaricomycetes</taxon>
        <taxon>Agaricomycetidae</taxon>
        <taxon>Agaricales</taxon>
        <taxon>Agaricineae</taxon>
        <taxon>Strophariaceae</taxon>
        <taxon>Psilocybe</taxon>
    </lineage>
</organism>
<feature type="region of interest" description="Disordered" evidence="1">
    <location>
        <begin position="244"/>
        <end position="296"/>
    </location>
</feature>
<feature type="compositionally biased region" description="Basic and acidic residues" evidence="1">
    <location>
        <begin position="286"/>
        <end position="296"/>
    </location>
</feature>
<feature type="region of interest" description="Disordered" evidence="1">
    <location>
        <begin position="186"/>
        <end position="211"/>
    </location>
</feature>
<evidence type="ECO:0000313" key="2">
    <source>
        <dbReference type="EMBL" id="PPQ77032.1"/>
    </source>
</evidence>
<evidence type="ECO:0000313" key="3">
    <source>
        <dbReference type="Proteomes" id="UP000283269"/>
    </source>
</evidence>
<gene>
    <name evidence="2" type="ORF">CVT25_014849</name>
</gene>
<proteinExistence type="predicted"/>
<sequence>MALPTVPELLQNVKSLTRDNGTFQQAWKNSFPNKSHCCEQGGFIYIGLYPRLLGYRRYEDSPIFLIDYPIHRPITKAYVQMTPRGSSMNQRTAGPNASINLNRPGINMKNVILVANFHTHPLSENVHGRPEPSTSDMNNAYHRGLPGIVISRKGIYAYGPSERNGTRNPKGYAPSVALTGVPRAHLIRRGPPPRTVPNQWPEGTGLDKPRTRDLGIEEEEPIEIPGLEKGKRLLAHASALLDKIAPHRHDGDKNAEGESREIQHEEEEHHDDDVILVDWSDEGVEYGEHLDENGHD</sequence>
<dbReference type="OrthoDB" id="73875at2759"/>
<comment type="caution">
    <text evidence="2">The sequence shown here is derived from an EMBL/GenBank/DDBJ whole genome shotgun (WGS) entry which is preliminary data.</text>
</comment>
<dbReference type="EMBL" id="NHYD01003445">
    <property type="protein sequence ID" value="PPQ77032.1"/>
    <property type="molecule type" value="Genomic_DNA"/>
</dbReference>
<dbReference type="InParanoid" id="A0A409WET6"/>
<evidence type="ECO:0000256" key="1">
    <source>
        <dbReference type="SAM" id="MobiDB-lite"/>
    </source>
</evidence>
<dbReference type="AlphaFoldDB" id="A0A409WET6"/>